<evidence type="ECO:0000256" key="8">
    <source>
        <dbReference type="ARBA" id="ARBA00022989"/>
    </source>
</evidence>
<evidence type="ECO:0000313" key="15">
    <source>
        <dbReference type="Proteomes" id="UP000015961"/>
    </source>
</evidence>
<evidence type="ECO:0000313" key="14">
    <source>
        <dbReference type="EMBL" id="EOT87170.1"/>
    </source>
</evidence>
<evidence type="ECO:0000256" key="4">
    <source>
        <dbReference type="ARBA" id="ARBA00020739"/>
    </source>
</evidence>
<comment type="subcellular location">
    <subcellularLocation>
        <location evidence="1">Cell membrane</location>
        <topology evidence="1">Multi-pass membrane protein</topology>
    </subcellularLocation>
</comment>
<evidence type="ECO:0000256" key="12">
    <source>
        <dbReference type="SAM" id="Phobius"/>
    </source>
</evidence>
<dbReference type="RefSeq" id="WP_016184722.1">
    <property type="nucleotide sequence ID" value="NZ_ASWO01000001.1"/>
</dbReference>
<evidence type="ECO:0000256" key="3">
    <source>
        <dbReference type="ARBA" id="ARBA00006683"/>
    </source>
</evidence>
<dbReference type="OrthoDB" id="2360475at2"/>
<dbReference type="STRING" id="1140003.OMY_00231"/>
<evidence type="ECO:0000256" key="7">
    <source>
        <dbReference type="ARBA" id="ARBA00022903"/>
    </source>
</evidence>
<dbReference type="GO" id="GO:0000271">
    <property type="term" value="P:polysaccharide biosynthetic process"/>
    <property type="evidence" value="ECO:0007669"/>
    <property type="project" value="UniProtKB-KW"/>
</dbReference>
<gene>
    <name evidence="14" type="ORF">I573_00226</name>
</gene>
<dbReference type="PATRIC" id="fig|1140003.3.peg.226"/>
<keyword evidence="6 12" id="KW-0812">Transmembrane</keyword>
<evidence type="ECO:0000259" key="13">
    <source>
        <dbReference type="Pfam" id="PF02706"/>
    </source>
</evidence>
<dbReference type="InterPro" id="IPR003856">
    <property type="entry name" value="LPS_length_determ_N"/>
</dbReference>
<sequence length="259" mass="28588">MEETINIFELFTILKKRLLLIIVFALLGTGIAGGITFFVLTPRYQAAAELIVQTKNDTNTGSNLQSDVSANIMMINTYKDMIKGKMILSRVQENLASRYQYDLSVDQLRNMIQVSQSQNSQVFQIQATSINPTQAADVANVTAEIFQKSVLKAIDVNKVTITSEAEIPTISIYPKNNLNLAIGFVLGTVLGIACSLLLALLDKTIKDERFILEEAELPILGVISEVSKKEIVTGKSVVFEIKGKPDAIDELIHRSEPRV</sequence>
<evidence type="ECO:0000256" key="10">
    <source>
        <dbReference type="ARBA" id="ARBA00023169"/>
    </source>
</evidence>
<organism evidence="14 15">
    <name type="scientific">Enterococcus sulfureus ATCC 49903</name>
    <dbReference type="NCBI Taxonomy" id="1140003"/>
    <lineage>
        <taxon>Bacteria</taxon>
        <taxon>Bacillati</taxon>
        <taxon>Bacillota</taxon>
        <taxon>Bacilli</taxon>
        <taxon>Lactobacillales</taxon>
        <taxon>Enterococcaceae</taxon>
        <taxon>Enterococcus</taxon>
    </lineage>
</organism>
<feature type="transmembrane region" description="Helical" evidence="12">
    <location>
        <begin position="18"/>
        <end position="40"/>
    </location>
</feature>
<dbReference type="AlphaFoldDB" id="S0LA92"/>
<reference evidence="14 15" key="1">
    <citation type="submission" date="2013-03" db="EMBL/GenBank/DDBJ databases">
        <title>The Genome Sequence of Enterococcus sulfureus ATCC_49903 (PacBio/Illumina hybrid assembly).</title>
        <authorList>
            <consortium name="The Broad Institute Genomics Platform"/>
            <consortium name="The Broad Institute Genome Sequencing Center for Infectious Disease"/>
            <person name="Earl A."/>
            <person name="Russ C."/>
            <person name="Gilmore M."/>
            <person name="Surin D."/>
            <person name="Walker B."/>
            <person name="Young S."/>
            <person name="Zeng Q."/>
            <person name="Gargeya S."/>
            <person name="Fitzgerald M."/>
            <person name="Haas B."/>
            <person name="Abouelleil A."/>
            <person name="Allen A.W."/>
            <person name="Alvarado L."/>
            <person name="Arachchi H.M."/>
            <person name="Berlin A.M."/>
            <person name="Chapman S.B."/>
            <person name="Gainer-Dewar J."/>
            <person name="Goldberg J."/>
            <person name="Griggs A."/>
            <person name="Gujja S."/>
            <person name="Hansen M."/>
            <person name="Howarth C."/>
            <person name="Imamovic A."/>
            <person name="Ireland A."/>
            <person name="Larimer J."/>
            <person name="McCowan C."/>
            <person name="Murphy C."/>
            <person name="Pearson M."/>
            <person name="Poon T.W."/>
            <person name="Priest M."/>
            <person name="Roberts A."/>
            <person name="Saif S."/>
            <person name="Shea T."/>
            <person name="Sisk P."/>
            <person name="Sykes S."/>
            <person name="Wortman J."/>
            <person name="Nusbaum C."/>
            <person name="Birren B."/>
        </authorList>
    </citation>
    <scope>NUCLEOTIDE SEQUENCE [LARGE SCALE GENOMIC DNA]</scope>
    <source>
        <strain evidence="14 15">ATCC 49903</strain>
    </source>
</reference>
<keyword evidence="9 12" id="KW-0472">Membrane</keyword>
<feature type="domain" description="Polysaccharide chain length determinant N-terminal" evidence="13">
    <location>
        <begin position="3"/>
        <end position="94"/>
    </location>
</feature>
<feature type="transmembrane region" description="Helical" evidence="12">
    <location>
        <begin position="180"/>
        <end position="201"/>
    </location>
</feature>
<dbReference type="InterPro" id="IPR050445">
    <property type="entry name" value="Bact_polysacc_biosynth/exp"/>
</dbReference>
<comment type="similarity">
    <text evidence="3">Belongs to the CpsC/CapA family.</text>
</comment>
<dbReference type="eggNOG" id="COG3944">
    <property type="taxonomic scope" value="Bacteria"/>
</dbReference>
<keyword evidence="7" id="KW-0972">Capsule biogenesis/degradation</keyword>
<keyword evidence="10" id="KW-0270">Exopolysaccharide synthesis</keyword>
<dbReference type="PANTHER" id="PTHR32309">
    <property type="entry name" value="TYROSINE-PROTEIN KINASE"/>
    <property type="match status" value="1"/>
</dbReference>
<accession>S0LA92</accession>
<keyword evidence="5" id="KW-1003">Cell membrane</keyword>
<evidence type="ECO:0000256" key="5">
    <source>
        <dbReference type="ARBA" id="ARBA00022475"/>
    </source>
</evidence>
<comment type="pathway">
    <text evidence="2">Capsule biogenesis; capsule polysaccharide biosynthesis.</text>
</comment>
<dbReference type="Pfam" id="PF02706">
    <property type="entry name" value="Wzz"/>
    <property type="match status" value="1"/>
</dbReference>
<dbReference type="Proteomes" id="UP000015961">
    <property type="component" value="Unassembled WGS sequence"/>
</dbReference>
<evidence type="ECO:0000256" key="2">
    <source>
        <dbReference type="ARBA" id="ARBA00005132"/>
    </source>
</evidence>
<keyword evidence="15" id="KW-1185">Reference proteome</keyword>
<comment type="function">
    <text evidence="11">Required for CpsD phosphorylation. Involved in the regulation of capsular polysaccharide biosynthesis. May be part of a complex that directs the coordinated polymerization and export to the cell surface of the capsular polysaccharide.</text>
</comment>
<proteinExistence type="inferred from homology"/>
<keyword evidence="8 12" id="KW-1133">Transmembrane helix</keyword>
<name>S0LA92_9ENTE</name>
<dbReference type="PANTHER" id="PTHR32309:SF13">
    <property type="entry name" value="FERRIC ENTEROBACTIN TRANSPORT PROTEIN FEPE"/>
    <property type="match status" value="1"/>
</dbReference>
<dbReference type="GO" id="GO:0004713">
    <property type="term" value="F:protein tyrosine kinase activity"/>
    <property type="evidence" value="ECO:0007669"/>
    <property type="project" value="TreeGrafter"/>
</dbReference>
<dbReference type="EMBL" id="ASWO01000001">
    <property type="protein sequence ID" value="EOT87170.1"/>
    <property type="molecule type" value="Genomic_DNA"/>
</dbReference>
<evidence type="ECO:0000256" key="11">
    <source>
        <dbReference type="ARBA" id="ARBA00045736"/>
    </source>
</evidence>
<evidence type="ECO:0000256" key="9">
    <source>
        <dbReference type="ARBA" id="ARBA00023136"/>
    </source>
</evidence>
<protein>
    <recommendedName>
        <fullName evidence="4">Capsular polysaccharide biosynthesis protein CpsC</fullName>
    </recommendedName>
</protein>
<evidence type="ECO:0000256" key="1">
    <source>
        <dbReference type="ARBA" id="ARBA00004651"/>
    </source>
</evidence>
<dbReference type="GO" id="GO:0005886">
    <property type="term" value="C:plasma membrane"/>
    <property type="evidence" value="ECO:0007669"/>
    <property type="project" value="UniProtKB-SubCell"/>
</dbReference>
<evidence type="ECO:0000256" key="6">
    <source>
        <dbReference type="ARBA" id="ARBA00022692"/>
    </source>
</evidence>
<comment type="caution">
    <text evidence="14">The sequence shown here is derived from an EMBL/GenBank/DDBJ whole genome shotgun (WGS) entry which is preliminary data.</text>
</comment>